<organism evidence="1 2">
    <name type="scientific">Selenomonas ruminantium</name>
    <dbReference type="NCBI Taxonomy" id="971"/>
    <lineage>
        <taxon>Bacteria</taxon>
        <taxon>Bacillati</taxon>
        <taxon>Bacillota</taxon>
        <taxon>Negativicutes</taxon>
        <taxon>Selenomonadales</taxon>
        <taxon>Selenomonadaceae</taxon>
        <taxon>Selenomonas</taxon>
    </lineage>
</organism>
<name>A0A927WLB3_SELRU</name>
<dbReference type="RefSeq" id="WP_303668461.1">
    <property type="nucleotide sequence ID" value="NZ_SVCA01000002.1"/>
</dbReference>
<protein>
    <recommendedName>
        <fullName evidence="3">ATP-grasp domain-containing protein</fullName>
    </recommendedName>
</protein>
<dbReference type="Proteomes" id="UP000772151">
    <property type="component" value="Unassembled WGS sequence"/>
</dbReference>
<evidence type="ECO:0008006" key="3">
    <source>
        <dbReference type="Google" id="ProtNLM"/>
    </source>
</evidence>
<dbReference type="SUPFAM" id="SSF56059">
    <property type="entry name" value="Glutathione synthetase ATP-binding domain-like"/>
    <property type="match status" value="1"/>
</dbReference>
<dbReference type="AlphaFoldDB" id="A0A927WLB3"/>
<gene>
    <name evidence="1" type="ORF">E7203_02840</name>
</gene>
<proteinExistence type="predicted"/>
<comment type="caution">
    <text evidence="1">The sequence shown here is derived from an EMBL/GenBank/DDBJ whole genome shotgun (WGS) entry which is preliminary data.</text>
</comment>
<reference evidence="1" key="1">
    <citation type="submission" date="2019-04" db="EMBL/GenBank/DDBJ databases">
        <title>Evolution of Biomass-Degrading Anaerobic Consortia Revealed by Metagenomics.</title>
        <authorList>
            <person name="Peng X."/>
        </authorList>
    </citation>
    <scope>NUCLEOTIDE SEQUENCE</scope>
    <source>
        <strain evidence="1">SIG242</strain>
    </source>
</reference>
<sequence length="350" mass="40699">MIYEPEKEYYIMTPGLMQSRSIAYLLKSMGIKTIAVVDDDNIVRKHFFYEYYSDYININDLYKKIKGQKEVRNIIPTGAASTKKLLLKWNVRLGSVVATKENLLVFDKSSFLDRAETGGIKIPKTWTSVEDIPDNSYPIFYKQGVELGGGTRGVAYTKDDIPLEDNLIYQEYIDSKGTYGVGFLAKEGRIITYHAHWEKESYPQSGGSAVLIEIIKDQKLIKATEKLISVFAFSGWGLAEWKYNPRINDYVLMEINAKFWASCEFAFRNDRCFLKELFGCNKNDEYIDKMCFMELAFERGWMFMVRNILAIIQSKKILRCFSIKEVLFSFVPHFFRPIIKKTYNIFVKRS</sequence>
<accession>A0A927WLB3</accession>
<dbReference type="Gene3D" id="3.30.470.20">
    <property type="entry name" value="ATP-grasp fold, B domain"/>
    <property type="match status" value="1"/>
</dbReference>
<evidence type="ECO:0000313" key="2">
    <source>
        <dbReference type="Proteomes" id="UP000772151"/>
    </source>
</evidence>
<dbReference type="EMBL" id="SVCA01000002">
    <property type="protein sequence ID" value="MBE6084400.1"/>
    <property type="molecule type" value="Genomic_DNA"/>
</dbReference>
<evidence type="ECO:0000313" key="1">
    <source>
        <dbReference type="EMBL" id="MBE6084400.1"/>
    </source>
</evidence>